<dbReference type="EMBL" id="KI914007">
    <property type="protein sequence ID" value="ETV91728.1"/>
    <property type="molecule type" value="Genomic_DNA"/>
</dbReference>
<keyword evidence="2" id="KW-1133">Transmembrane helix</keyword>
<keyword evidence="2" id="KW-0472">Membrane</keyword>
<organism evidence="3">
    <name type="scientific">Aphanomyces invadans</name>
    <dbReference type="NCBI Taxonomy" id="157072"/>
    <lineage>
        <taxon>Eukaryota</taxon>
        <taxon>Sar</taxon>
        <taxon>Stramenopiles</taxon>
        <taxon>Oomycota</taxon>
        <taxon>Saprolegniomycetes</taxon>
        <taxon>Saprolegniales</taxon>
        <taxon>Verrucalvaceae</taxon>
        <taxon>Aphanomyces</taxon>
    </lineage>
</organism>
<name>A0A024TCE9_9STRA</name>
<feature type="region of interest" description="Disordered" evidence="1">
    <location>
        <begin position="203"/>
        <end position="242"/>
    </location>
</feature>
<proteinExistence type="predicted"/>
<gene>
    <name evidence="3" type="ORF">H310_13795</name>
</gene>
<feature type="transmembrane region" description="Helical" evidence="2">
    <location>
        <begin position="12"/>
        <end position="41"/>
    </location>
</feature>
<feature type="transmembrane region" description="Helical" evidence="2">
    <location>
        <begin position="132"/>
        <end position="153"/>
    </location>
</feature>
<evidence type="ECO:0008006" key="4">
    <source>
        <dbReference type="Google" id="ProtNLM"/>
    </source>
</evidence>
<reference evidence="3" key="1">
    <citation type="submission" date="2013-12" db="EMBL/GenBank/DDBJ databases">
        <title>The Genome Sequence of Aphanomyces invadans NJM9701.</title>
        <authorList>
            <consortium name="The Broad Institute Genomics Platform"/>
            <person name="Russ C."/>
            <person name="Tyler B."/>
            <person name="van West P."/>
            <person name="Dieguez-Uribeondo J."/>
            <person name="Young S.K."/>
            <person name="Zeng Q."/>
            <person name="Gargeya S."/>
            <person name="Fitzgerald M."/>
            <person name="Abouelleil A."/>
            <person name="Alvarado L."/>
            <person name="Chapman S.B."/>
            <person name="Gainer-Dewar J."/>
            <person name="Goldberg J."/>
            <person name="Griggs A."/>
            <person name="Gujja S."/>
            <person name="Hansen M."/>
            <person name="Howarth C."/>
            <person name="Imamovic A."/>
            <person name="Ireland A."/>
            <person name="Larimer J."/>
            <person name="McCowan C."/>
            <person name="Murphy C."/>
            <person name="Pearson M."/>
            <person name="Poon T.W."/>
            <person name="Priest M."/>
            <person name="Roberts A."/>
            <person name="Saif S."/>
            <person name="Shea T."/>
            <person name="Sykes S."/>
            <person name="Wortman J."/>
            <person name="Nusbaum C."/>
            <person name="Birren B."/>
        </authorList>
    </citation>
    <scope>NUCLEOTIDE SEQUENCE [LARGE SCALE GENOMIC DNA]</scope>
    <source>
        <strain evidence="3">NJM9701</strain>
    </source>
</reference>
<feature type="transmembrane region" description="Helical" evidence="2">
    <location>
        <begin position="96"/>
        <end position="112"/>
    </location>
</feature>
<evidence type="ECO:0000256" key="2">
    <source>
        <dbReference type="SAM" id="Phobius"/>
    </source>
</evidence>
<dbReference type="OrthoDB" id="63277at2759"/>
<dbReference type="VEuPathDB" id="FungiDB:H310_13795"/>
<evidence type="ECO:0000256" key="1">
    <source>
        <dbReference type="SAM" id="MobiDB-lite"/>
    </source>
</evidence>
<accession>A0A024TCE9</accession>
<keyword evidence="2" id="KW-0812">Transmembrane</keyword>
<dbReference type="AlphaFoldDB" id="A0A024TCE9"/>
<protein>
    <recommendedName>
        <fullName evidence="4">MARVEL domain-containing protein</fullName>
    </recommendedName>
</protein>
<sequence length="242" mass="26330">MARRSTHGMQKLAINSMVVTALRSSQVLLTTMTVIFMLLAYTDVPIKEDGKAWRIAQLPHFFTVMVSSVGFVYSLLYCVLVLAMDYWSHDVLFERIADAILTVALAICGVTVGSNGGCKLPSTLQSCTNLRGTIGCLYVCAILFLVSFVYSMLTMEVYNPDADENLVPRGNYGPSLTSPNPAPPVGNFDNTLELKPRGNFGAPSPVHLPYSDNTDELKPRGNFGSVQNDRHPPGHVESGGLI</sequence>
<dbReference type="RefSeq" id="XP_008879654.1">
    <property type="nucleotide sequence ID" value="XM_008881432.1"/>
</dbReference>
<feature type="transmembrane region" description="Helical" evidence="2">
    <location>
        <begin position="61"/>
        <end position="84"/>
    </location>
</feature>
<evidence type="ECO:0000313" key="3">
    <source>
        <dbReference type="EMBL" id="ETV91728.1"/>
    </source>
</evidence>
<dbReference type="GeneID" id="20090845"/>